<dbReference type="HOGENOM" id="CLU_197579_0_0_5"/>
<evidence type="ECO:0000256" key="4">
    <source>
        <dbReference type="ARBA" id="ARBA00022840"/>
    </source>
</evidence>
<dbReference type="SUPFAM" id="SSF52540">
    <property type="entry name" value="P-loop containing nucleoside triphosphate hydrolases"/>
    <property type="match status" value="1"/>
</dbReference>
<feature type="short sequence motif" description="Q motif" evidence="5">
    <location>
        <begin position="3"/>
        <end position="31"/>
    </location>
</feature>
<sequence>MDYIMKNFNLSEELIIALETMNITEPTEIQKQSIPVAMTGSDILASSQTGSGKTLAYLLPLIDSFIKNKNYCFNSCSD</sequence>
<evidence type="ECO:0000256" key="3">
    <source>
        <dbReference type="ARBA" id="ARBA00022806"/>
    </source>
</evidence>
<evidence type="ECO:0000256" key="5">
    <source>
        <dbReference type="PROSITE-ProRule" id="PRU00552"/>
    </source>
</evidence>
<dbReference type="eggNOG" id="COG0513">
    <property type="taxonomic scope" value="Bacteria"/>
</dbReference>
<name>Q4UMU4_RICFE</name>
<dbReference type="EMBL" id="CP000053">
    <property type="protein sequence ID" value="AAY61114.1"/>
    <property type="molecule type" value="Genomic_DNA"/>
</dbReference>
<dbReference type="InterPro" id="IPR027417">
    <property type="entry name" value="P-loop_NTPase"/>
</dbReference>
<evidence type="ECO:0000313" key="7">
    <source>
        <dbReference type="EMBL" id="AAY61114.1"/>
    </source>
</evidence>
<dbReference type="Proteomes" id="UP000008548">
    <property type="component" value="Chromosome"/>
</dbReference>
<keyword evidence="2" id="KW-0378">Hydrolase</keyword>
<dbReference type="InterPro" id="IPR014014">
    <property type="entry name" value="RNA_helicase_DEAD_Q_motif"/>
</dbReference>
<dbReference type="GO" id="GO:0005524">
    <property type="term" value="F:ATP binding"/>
    <property type="evidence" value="ECO:0007669"/>
    <property type="project" value="UniProtKB-KW"/>
</dbReference>
<keyword evidence="4" id="KW-0067">ATP-binding</keyword>
<dbReference type="STRING" id="315456.RF_0263"/>
<keyword evidence="1" id="KW-0547">Nucleotide-binding</keyword>
<protein>
    <submittedName>
        <fullName evidence="7">ATP-dependent RNA helicase RhlE</fullName>
    </submittedName>
</protein>
<dbReference type="Pfam" id="PF00270">
    <property type="entry name" value="DEAD"/>
    <property type="match status" value="1"/>
</dbReference>
<keyword evidence="8" id="KW-1185">Reference proteome</keyword>
<accession>Q4UMU4</accession>
<evidence type="ECO:0000256" key="1">
    <source>
        <dbReference type="ARBA" id="ARBA00022741"/>
    </source>
</evidence>
<dbReference type="Gene3D" id="3.40.50.300">
    <property type="entry name" value="P-loop containing nucleotide triphosphate hydrolases"/>
    <property type="match status" value="1"/>
</dbReference>
<dbReference type="PROSITE" id="PS51195">
    <property type="entry name" value="Q_MOTIF"/>
    <property type="match status" value="1"/>
</dbReference>
<feature type="domain" description="DEAD-box RNA helicase Q" evidence="6">
    <location>
        <begin position="3"/>
        <end position="31"/>
    </location>
</feature>
<dbReference type="AlphaFoldDB" id="Q4UMU4"/>
<proteinExistence type="predicted"/>
<reference evidence="7 8" key="1">
    <citation type="journal article" date="2005" name="PLoS Biol.">
        <title>The genome sequence of Rickettsia felis identifies the first putative conjugative plasmid in an obligate intracellular parasite.</title>
        <authorList>
            <person name="Ogata H."/>
            <person name="Renesto P."/>
            <person name="Audic S."/>
            <person name="Robert C."/>
            <person name="Blanc G."/>
            <person name="Fournier P.E."/>
            <person name="Parinello H."/>
            <person name="Claverie J.M."/>
            <person name="Raoult D."/>
        </authorList>
    </citation>
    <scope>NUCLEOTIDE SEQUENCE [LARGE SCALE GENOMIC DNA]</scope>
    <source>
        <strain evidence="8">ATCC VR-1525 / URRWXCal2</strain>
    </source>
</reference>
<dbReference type="GO" id="GO:0016787">
    <property type="term" value="F:hydrolase activity"/>
    <property type="evidence" value="ECO:0007669"/>
    <property type="project" value="UniProtKB-KW"/>
</dbReference>
<dbReference type="GO" id="GO:0003676">
    <property type="term" value="F:nucleic acid binding"/>
    <property type="evidence" value="ECO:0007669"/>
    <property type="project" value="InterPro"/>
</dbReference>
<organism evidence="7 8">
    <name type="scientific">Rickettsia felis (strain ATCC VR-1525 / URRWXCal2)</name>
    <name type="common">Rickettsia azadi</name>
    <dbReference type="NCBI Taxonomy" id="315456"/>
    <lineage>
        <taxon>Bacteria</taxon>
        <taxon>Pseudomonadati</taxon>
        <taxon>Pseudomonadota</taxon>
        <taxon>Alphaproteobacteria</taxon>
        <taxon>Rickettsiales</taxon>
        <taxon>Rickettsiaceae</taxon>
        <taxon>Rickettsieae</taxon>
        <taxon>Rickettsia</taxon>
        <taxon>spotted fever group</taxon>
    </lineage>
</organism>
<dbReference type="GO" id="GO:0003724">
    <property type="term" value="F:RNA helicase activity"/>
    <property type="evidence" value="ECO:0007669"/>
    <property type="project" value="InterPro"/>
</dbReference>
<evidence type="ECO:0000256" key="2">
    <source>
        <dbReference type="ARBA" id="ARBA00022801"/>
    </source>
</evidence>
<dbReference type="KEGG" id="rfe:RF_0263"/>
<keyword evidence="3 7" id="KW-0347">Helicase</keyword>
<evidence type="ECO:0000259" key="6">
    <source>
        <dbReference type="PROSITE" id="PS51195"/>
    </source>
</evidence>
<dbReference type="InterPro" id="IPR011545">
    <property type="entry name" value="DEAD/DEAH_box_helicase_dom"/>
</dbReference>
<gene>
    <name evidence="7" type="ordered locus">RF_0263</name>
</gene>
<dbReference type="PANTHER" id="PTHR47960">
    <property type="entry name" value="DEAD-BOX ATP-DEPENDENT RNA HELICASE 50"/>
    <property type="match status" value="1"/>
</dbReference>
<evidence type="ECO:0000313" key="8">
    <source>
        <dbReference type="Proteomes" id="UP000008548"/>
    </source>
</evidence>